<dbReference type="EMBL" id="JBEDUW010000007">
    <property type="protein sequence ID" value="KAK9911492.1"/>
    <property type="molecule type" value="Genomic_DNA"/>
</dbReference>
<dbReference type="PANTHER" id="PTHR34109">
    <property type="entry name" value="BNAUNNG04460D PROTEIN-RELATED"/>
    <property type="match status" value="1"/>
</dbReference>
<dbReference type="PROSITE" id="PS51819">
    <property type="entry name" value="VOC"/>
    <property type="match status" value="1"/>
</dbReference>
<name>A0AAW1VTW9_RUBAR</name>
<dbReference type="PANTHER" id="PTHR34109:SF1">
    <property type="entry name" value="VOC DOMAIN-CONTAINING PROTEIN"/>
    <property type="match status" value="1"/>
</dbReference>
<evidence type="ECO:0000313" key="2">
    <source>
        <dbReference type="EMBL" id="KAK9911492.1"/>
    </source>
</evidence>
<comment type="caution">
    <text evidence="2">The sequence shown here is derived from an EMBL/GenBank/DDBJ whole genome shotgun (WGS) entry which is preliminary data.</text>
</comment>
<gene>
    <name evidence="2" type="ORF">M0R45_035400</name>
</gene>
<dbReference type="Gene3D" id="3.10.180.10">
    <property type="entry name" value="2,3-Dihydroxybiphenyl 1,2-Dioxygenase, domain 1"/>
    <property type="match status" value="1"/>
</dbReference>
<dbReference type="InterPro" id="IPR037523">
    <property type="entry name" value="VOC_core"/>
</dbReference>
<dbReference type="SUPFAM" id="SSF54593">
    <property type="entry name" value="Glyoxalase/Bleomycin resistance protein/Dihydroxybiphenyl dioxygenase"/>
    <property type="match status" value="1"/>
</dbReference>
<dbReference type="InterPro" id="IPR011006">
    <property type="entry name" value="CheY-like_superfamily"/>
</dbReference>
<keyword evidence="3" id="KW-1185">Reference proteome</keyword>
<sequence length="288" mass="32774">MADEWKITEAVPQLVVASEKAFEAADFYENLFGAQKTRYNEFPMQSHTSDRYFRVACVELAIGSSPFVVRDFDSINSRLVRDVNPRVSTCLRLQCLNLDLSMAKAVSMGCTVLKEILEDPIRPGVMIGIIRDPFGHVWELSNSSYGASEDGFMNTECMNVLLQDWSKSERDEHQGLFETYTFTPIVGSCQTKKNAVDVFDICRRRGPLFDPIMFDCKYMAVSNLLRQELDHKGTLVGLADPSTSFKDSERCIENGADFVVEKPLNLKKLTHILFEALKKKKKEKRKEQ</sequence>
<protein>
    <recommendedName>
        <fullName evidence="1">VOC domain-containing protein</fullName>
    </recommendedName>
</protein>
<reference evidence="2 3" key="1">
    <citation type="journal article" date="2023" name="G3 (Bethesda)">
        <title>A chromosome-length genome assembly and annotation of blackberry (Rubus argutus, cv. 'Hillquist').</title>
        <authorList>
            <person name="Bruna T."/>
            <person name="Aryal R."/>
            <person name="Dudchenko O."/>
            <person name="Sargent D.J."/>
            <person name="Mead D."/>
            <person name="Buti M."/>
            <person name="Cavallini A."/>
            <person name="Hytonen T."/>
            <person name="Andres J."/>
            <person name="Pham M."/>
            <person name="Weisz D."/>
            <person name="Mascagni F."/>
            <person name="Usai G."/>
            <person name="Natali L."/>
            <person name="Bassil N."/>
            <person name="Fernandez G.E."/>
            <person name="Lomsadze A."/>
            <person name="Armour M."/>
            <person name="Olukolu B."/>
            <person name="Poorten T."/>
            <person name="Britton C."/>
            <person name="Davik J."/>
            <person name="Ashrafi H."/>
            <person name="Aiden E.L."/>
            <person name="Borodovsky M."/>
            <person name="Worthington M."/>
        </authorList>
    </citation>
    <scope>NUCLEOTIDE SEQUENCE [LARGE SCALE GENOMIC DNA]</scope>
    <source>
        <strain evidence="2">PI 553951</strain>
    </source>
</reference>
<dbReference type="Proteomes" id="UP001457282">
    <property type="component" value="Unassembled WGS sequence"/>
</dbReference>
<evidence type="ECO:0000313" key="3">
    <source>
        <dbReference type="Proteomes" id="UP001457282"/>
    </source>
</evidence>
<dbReference type="SUPFAM" id="SSF52172">
    <property type="entry name" value="CheY-like"/>
    <property type="match status" value="1"/>
</dbReference>
<proteinExistence type="predicted"/>
<organism evidence="2 3">
    <name type="scientific">Rubus argutus</name>
    <name type="common">Southern blackberry</name>
    <dbReference type="NCBI Taxonomy" id="59490"/>
    <lineage>
        <taxon>Eukaryota</taxon>
        <taxon>Viridiplantae</taxon>
        <taxon>Streptophyta</taxon>
        <taxon>Embryophyta</taxon>
        <taxon>Tracheophyta</taxon>
        <taxon>Spermatophyta</taxon>
        <taxon>Magnoliopsida</taxon>
        <taxon>eudicotyledons</taxon>
        <taxon>Gunneridae</taxon>
        <taxon>Pentapetalae</taxon>
        <taxon>rosids</taxon>
        <taxon>fabids</taxon>
        <taxon>Rosales</taxon>
        <taxon>Rosaceae</taxon>
        <taxon>Rosoideae</taxon>
        <taxon>Rosoideae incertae sedis</taxon>
        <taxon>Rubus</taxon>
    </lineage>
</organism>
<feature type="domain" description="VOC" evidence="1">
    <location>
        <begin position="10"/>
        <end position="143"/>
    </location>
</feature>
<dbReference type="InterPro" id="IPR029068">
    <property type="entry name" value="Glyas_Bleomycin-R_OHBP_Dase"/>
</dbReference>
<dbReference type="Pfam" id="PF22656">
    <property type="entry name" value="At5g48480-like_N"/>
    <property type="match status" value="1"/>
</dbReference>
<accession>A0AAW1VTW9</accession>
<dbReference type="InterPro" id="IPR054576">
    <property type="entry name" value="At5g48480-like_N"/>
</dbReference>
<evidence type="ECO:0000259" key="1">
    <source>
        <dbReference type="PROSITE" id="PS51819"/>
    </source>
</evidence>
<dbReference type="AlphaFoldDB" id="A0AAW1VTW9"/>